<sequence length="180" mass="19831">MVMSGEGKGGEGDNGGWGGGEVDYVGGRHIGRAVERKDAWHGNKGKKEEKEGSLVYIADDGTVDRTSATAKPHVYFSPQDKLDTPYKLKQYELNSIKELCDILEPFEYVTNQIQGQNMVTSCLVVNCVGGLRAALASLHEVYKSKLVSVLQSSRETRLNKFESMEAFQPAATLDPRYKPD</sequence>
<dbReference type="AlphaFoldDB" id="A0A8J5N9K9"/>
<evidence type="ECO:0000256" key="1">
    <source>
        <dbReference type="SAM" id="MobiDB-lite"/>
    </source>
</evidence>
<name>A0A8J5N9K9_HOMAM</name>
<dbReference type="Proteomes" id="UP000747542">
    <property type="component" value="Unassembled WGS sequence"/>
</dbReference>
<reference evidence="2" key="1">
    <citation type="journal article" date="2021" name="Sci. Adv.">
        <title>The American lobster genome reveals insights on longevity, neural, and immune adaptations.</title>
        <authorList>
            <person name="Polinski J.M."/>
            <person name="Zimin A.V."/>
            <person name="Clark K.F."/>
            <person name="Kohn A.B."/>
            <person name="Sadowski N."/>
            <person name="Timp W."/>
            <person name="Ptitsyn A."/>
            <person name="Khanna P."/>
            <person name="Romanova D.Y."/>
            <person name="Williams P."/>
            <person name="Greenwood S.J."/>
            <person name="Moroz L.L."/>
            <person name="Walt D.R."/>
            <person name="Bodnar A.G."/>
        </authorList>
    </citation>
    <scope>NUCLEOTIDE SEQUENCE</scope>
    <source>
        <strain evidence="2">GMGI-L3</strain>
    </source>
</reference>
<dbReference type="EMBL" id="JAHLQT010006108">
    <property type="protein sequence ID" value="KAG7175298.1"/>
    <property type="molecule type" value="Genomic_DNA"/>
</dbReference>
<feature type="region of interest" description="Disordered" evidence="1">
    <location>
        <begin position="1"/>
        <end position="21"/>
    </location>
</feature>
<accession>A0A8J5N9K9</accession>
<dbReference type="InterPro" id="IPR012337">
    <property type="entry name" value="RNaseH-like_sf"/>
</dbReference>
<comment type="caution">
    <text evidence="2">The sequence shown here is derived from an EMBL/GenBank/DDBJ whole genome shotgun (WGS) entry which is preliminary data.</text>
</comment>
<proteinExistence type="predicted"/>
<evidence type="ECO:0000313" key="2">
    <source>
        <dbReference type="EMBL" id="KAG7175298.1"/>
    </source>
</evidence>
<dbReference type="SUPFAM" id="SSF53098">
    <property type="entry name" value="Ribonuclease H-like"/>
    <property type="match status" value="1"/>
</dbReference>
<evidence type="ECO:0000313" key="3">
    <source>
        <dbReference type="Proteomes" id="UP000747542"/>
    </source>
</evidence>
<organism evidence="2 3">
    <name type="scientific">Homarus americanus</name>
    <name type="common">American lobster</name>
    <dbReference type="NCBI Taxonomy" id="6706"/>
    <lineage>
        <taxon>Eukaryota</taxon>
        <taxon>Metazoa</taxon>
        <taxon>Ecdysozoa</taxon>
        <taxon>Arthropoda</taxon>
        <taxon>Crustacea</taxon>
        <taxon>Multicrustacea</taxon>
        <taxon>Malacostraca</taxon>
        <taxon>Eumalacostraca</taxon>
        <taxon>Eucarida</taxon>
        <taxon>Decapoda</taxon>
        <taxon>Pleocyemata</taxon>
        <taxon>Astacidea</taxon>
        <taxon>Nephropoidea</taxon>
        <taxon>Nephropidae</taxon>
        <taxon>Homarus</taxon>
    </lineage>
</organism>
<gene>
    <name evidence="2" type="ORF">Hamer_G001354</name>
</gene>
<feature type="compositionally biased region" description="Gly residues" evidence="1">
    <location>
        <begin position="12"/>
        <end position="21"/>
    </location>
</feature>
<protein>
    <submittedName>
        <fullName evidence="2">Uncharacterized protein</fullName>
    </submittedName>
</protein>
<keyword evidence="3" id="KW-1185">Reference proteome</keyword>